<dbReference type="GO" id="GO:0051321">
    <property type="term" value="P:meiotic cell cycle"/>
    <property type="evidence" value="ECO:0007669"/>
    <property type="project" value="UniProtKB-KW"/>
</dbReference>
<evidence type="ECO:0000256" key="3">
    <source>
        <dbReference type="ARBA" id="ARBA00004629"/>
    </source>
</evidence>
<evidence type="ECO:0000256" key="1">
    <source>
        <dbReference type="ARBA" id="ARBA00004123"/>
    </source>
</evidence>
<dbReference type="Pfam" id="PF00659">
    <property type="entry name" value="POLO_box"/>
    <property type="match status" value="2"/>
</dbReference>
<evidence type="ECO:0000256" key="6">
    <source>
        <dbReference type="ARBA" id="ARBA00022527"/>
    </source>
</evidence>
<comment type="catalytic activity">
    <reaction evidence="18">
        <text>L-seryl-[protein] + ATP = O-phospho-L-seryl-[protein] + ADP + H(+)</text>
        <dbReference type="Rhea" id="RHEA:17989"/>
        <dbReference type="Rhea" id="RHEA-COMP:9863"/>
        <dbReference type="Rhea" id="RHEA-COMP:11604"/>
        <dbReference type="ChEBI" id="CHEBI:15378"/>
        <dbReference type="ChEBI" id="CHEBI:29999"/>
        <dbReference type="ChEBI" id="CHEBI:30616"/>
        <dbReference type="ChEBI" id="CHEBI:83421"/>
        <dbReference type="ChEBI" id="CHEBI:456216"/>
        <dbReference type="EC" id="2.7.11.21"/>
    </reaction>
</comment>
<dbReference type="CDD" id="cd13118">
    <property type="entry name" value="POLO_box_1"/>
    <property type="match status" value="1"/>
</dbReference>
<evidence type="ECO:0000256" key="13">
    <source>
        <dbReference type="ARBA" id="ARBA00023212"/>
    </source>
</evidence>
<evidence type="ECO:0000256" key="18">
    <source>
        <dbReference type="ARBA" id="ARBA00048347"/>
    </source>
</evidence>
<name>A0A8R1DJ75_CAEJA</name>
<comment type="similarity">
    <text evidence="20">Belongs to the protein kinase superfamily. Ser/Thr protein kinase family. CDC5/Polo subfamily.</text>
</comment>
<dbReference type="Pfam" id="PF00069">
    <property type="entry name" value="Pkinase"/>
    <property type="match status" value="1"/>
</dbReference>
<evidence type="ECO:0000256" key="2">
    <source>
        <dbReference type="ARBA" id="ARBA00004300"/>
    </source>
</evidence>
<dbReference type="InterPro" id="IPR000719">
    <property type="entry name" value="Prot_kinase_dom"/>
</dbReference>
<dbReference type="PANTHER" id="PTHR24345:SF93">
    <property type="entry name" value="SERINE_THREONINE-PROTEIN KINASE PLK1"/>
    <property type="match status" value="1"/>
</dbReference>
<keyword evidence="4" id="KW-0158">Chromosome</keyword>
<keyword evidence="14" id="KW-0539">Nucleus</keyword>
<dbReference type="InterPro" id="IPR033701">
    <property type="entry name" value="POLO_box_1"/>
</dbReference>
<evidence type="ECO:0000256" key="19">
    <source>
        <dbReference type="PROSITE-ProRule" id="PRU10141"/>
    </source>
</evidence>
<dbReference type="GO" id="GO:0000922">
    <property type="term" value="C:spindle pole"/>
    <property type="evidence" value="ECO:0007669"/>
    <property type="project" value="TreeGrafter"/>
</dbReference>
<dbReference type="InterPro" id="IPR036947">
    <property type="entry name" value="POLO_box_dom_sf"/>
</dbReference>
<dbReference type="FunFam" id="3.30.200.20:FF:000091">
    <property type="entry name" value="Serine/threonine-protein kinase PLK"/>
    <property type="match status" value="1"/>
</dbReference>
<keyword evidence="12 19" id="KW-0067">ATP-binding</keyword>
<evidence type="ECO:0000256" key="16">
    <source>
        <dbReference type="ARBA" id="ARBA00023328"/>
    </source>
</evidence>
<dbReference type="GO" id="GO:0000776">
    <property type="term" value="C:kinetochore"/>
    <property type="evidence" value="ECO:0007669"/>
    <property type="project" value="UniProtKB-KW"/>
</dbReference>
<dbReference type="Gene3D" id="1.10.510.10">
    <property type="entry name" value="Transferase(Phosphotransferase) domain 1"/>
    <property type="match status" value="1"/>
</dbReference>
<keyword evidence="8" id="KW-0677">Repeat</keyword>
<dbReference type="GO" id="GO:0004674">
    <property type="term" value="F:protein serine/threonine kinase activity"/>
    <property type="evidence" value="ECO:0007669"/>
    <property type="project" value="UniProtKB-KW"/>
</dbReference>
<dbReference type="GO" id="GO:0005524">
    <property type="term" value="F:ATP binding"/>
    <property type="evidence" value="ECO:0007669"/>
    <property type="project" value="UniProtKB-UniRule"/>
</dbReference>
<dbReference type="PANTHER" id="PTHR24345">
    <property type="entry name" value="SERINE/THREONINE-PROTEIN KINASE PLK"/>
    <property type="match status" value="1"/>
</dbReference>
<dbReference type="GO" id="GO:0051726">
    <property type="term" value="P:regulation of cell cycle"/>
    <property type="evidence" value="ECO:0007669"/>
    <property type="project" value="UniProtKB-ARBA"/>
</dbReference>
<evidence type="ECO:0000256" key="8">
    <source>
        <dbReference type="ARBA" id="ARBA00022737"/>
    </source>
</evidence>
<dbReference type="GO" id="GO:0007052">
    <property type="term" value="P:mitotic spindle organization"/>
    <property type="evidence" value="ECO:0007669"/>
    <property type="project" value="TreeGrafter"/>
</dbReference>
<dbReference type="Gene3D" id="3.30.1120.30">
    <property type="entry name" value="POLO box domain"/>
    <property type="match status" value="2"/>
</dbReference>
<dbReference type="FunFam" id="3.30.1120.30:FF:000001">
    <property type="entry name" value="Serine/threonine-protein kinase PLK"/>
    <property type="match status" value="1"/>
</dbReference>
<feature type="region of interest" description="Disordered" evidence="21">
    <location>
        <begin position="1"/>
        <end position="20"/>
    </location>
</feature>
<dbReference type="EC" id="2.7.11.21" evidence="20"/>
<evidence type="ECO:0000313" key="25">
    <source>
        <dbReference type="Proteomes" id="UP000005237"/>
    </source>
</evidence>
<evidence type="ECO:0000256" key="4">
    <source>
        <dbReference type="ARBA" id="ARBA00022454"/>
    </source>
</evidence>
<reference evidence="25" key="1">
    <citation type="submission" date="2010-08" db="EMBL/GenBank/DDBJ databases">
        <authorList>
            <consortium name="Caenorhabditis japonica Sequencing Consortium"/>
            <person name="Wilson R.K."/>
        </authorList>
    </citation>
    <scope>NUCLEOTIDE SEQUENCE [LARGE SCALE GENOMIC DNA]</scope>
    <source>
        <strain evidence="25">DF5081</strain>
    </source>
</reference>
<dbReference type="Proteomes" id="UP000005237">
    <property type="component" value="Unassembled WGS sequence"/>
</dbReference>
<dbReference type="InterPro" id="IPR000959">
    <property type="entry name" value="POLO_box_dom"/>
</dbReference>
<keyword evidence="11" id="KW-0995">Kinetochore</keyword>
<dbReference type="PROSITE" id="PS00107">
    <property type="entry name" value="PROTEIN_KINASE_ATP"/>
    <property type="match status" value="1"/>
</dbReference>
<dbReference type="PROSITE" id="PS50011">
    <property type="entry name" value="PROTEIN_KINASE_DOM"/>
    <property type="match status" value="1"/>
</dbReference>
<dbReference type="PROSITE" id="PS50078">
    <property type="entry name" value="POLO_BOX"/>
    <property type="match status" value="2"/>
</dbReference>
<evidence type="ECO:0000256" key="9">
    <source>
        <dbReference type="ARBA" id="ARBA00022741"/>
    </source>
</evidence>
<feature type="binding site" evidence="19">
    <location>
        <position position="61"/>
    </location>
    <ligand>
        <name>ATP</name>
        <dbReference type="ChEBI" id="CHEBI:30616"/>
    </ligand>
</feature>
<dbReference type="InterPro" id="IPR011009">
    <property type="entry name" value="Kinase-like_dom_sf"/>
</dbReference>
<dbReference type="InterPro" id="IPR033695">
    <property type="entry name" value="POLO_box_2"/>
</dbReference>
<evidence type="ECO:0000256" key="12">
    <source>
        <dbReference type="ARBA" id="ARBA00022840"/>
    </source>
</evidence>
<keyword evidence="10 20" id="KW-0418">Kinase</keyword>
<dbReference type="GO" id="GO:0005634">
    <property type="term" value="C:nucleus"/>
    <property type="evidence" value="ECO:0007669"/>
    <property type="project" value="UniProtKB-SubCell"/>
</dbReference>
<protein>
    <recommendedName>
        <fullName evidence="20">Serine/threonine-protein kinase PLK</fullName>
        <ecNumber evidence="20">2.7.11.21</ecNumber>
    </recommendedName>
    <alternativeName>
        <fullName evidence="20">Polo-like kinase</fullName>
    </alternativeName>
</protein>
<dbReference type="GO" id="GO:0005737">
    <property type="term" value="C:cytoplasm"/>
    <property type="evidence" value="ECO:0007669"/>
    <property type="project" value="TreeGrafter"/>
</dbReference>
<evidence type="ECO:0000313" key="24">
    <source>
        <dbReference type="EnsemblMetazoa" id="CJA04298.1"/>
    </source>
</evidence>
<evidence type="ECO:0000256" key="20">
    <source>
        <dbReference type="RuleBase" id="RU361162"/>
    </source>
</evidence>
<organism evidence="24 25">
    <name type="scientific">Caenorhabditis japonica</name>
    <dbReference type="NCBI Taxonomy" id="281687"/>
    <lineage>
        <taxon>Eukaryota</taxon>
        <taxon>Metazoa</taxon>
        <taxon>Ecdysozoa</taxon>
        <taxon>Nematoda</taxon>
        <taxon>Chromadorea</taxon>
        <taxon>Rhabditida</taxon>
        <taxon>Rhabditina</taxon>
        <taxon>Rhabditomorpha</taxon>
        <taxon>Rhabditoidea</taxon>
        <taxon>Rhabditidae</taxon>
        <taxon>Peloderinae</taxon>
        <taxon>Caenorhabditis</taxon>
    </lineage>
</organism>
<evidence type="ECO:0000256" key="11">
    <source>
        <dbReference type="ARBA" id="ARBA00022838"/>
    </source>
</evidence>
<dbReference type="GO" id="GO:0005813">
    <property type="term" value="C:centrosome"/>
    <property type="evidence" value="ECO:0007669"/>
    <property type="project" value="UniProtKB-SubCell"/>
</dbReference>
<sequence length="641" mass="73951">MQRAAQPKPQRKEKLPPDVPPVITDAERGIHYEKGKFLGKGGFAHCYEIKNKANGEVLAGKVVPKHLLVKQYQRDKMAQEVQIHRDLSHQNVVKLFHFFEDRQNVYITLELCPRRSLMELHKRRRAVTEPEARYFTHQVVQGVMYLHDLKIVHRDLKLGNLFLNEEMQVKIGDFGLATTVENDERKKTLCGTPNYIAPEVLNKIGHSFEVDIWAIGCILYILLFGQPPFESKSLEGTYSRIKINDYQIPSFASAISSQLIRQLLDPLWQRRPTAKIVYRDKFFTYGFMPSRLPVSCLTMIPKFNELEVSEENQSPNEILQKYPSKSISRSAGLSHIQMNRGVSEVAERKRVQQQAIEATFREPADCYLSNLLRQVTDLLLKTSPDIAEEEAVQDTYQSPEALPIFWISKWVDYSDKYGIGYQLCDNSVGVLFNDYSRINLDSAGNQLTYIEKSKREHYYNMEYDAPPPQLQKKITLLRYFRSYMNDHLLKAGEREQRDGDDLARLPTLRAWFRTKSAIVLHLSNGTVQINYFNDHIKMIMCPLMKAVTFIDQHKRMLIYKFSRLEANGCPEKFLHRIKYAKTMIERLITDSAKEETQRVDATNFARPATVHTSRLPATSSNVRLSAAGAEPNGVSIVSLRR</sequence>
<feature type="domain" description="POLO box" evidence="23">
    <location>
        <begin position="406"/>
        <end position="486"/>
    </location>
</feature>
<dbReference type="InterPro" id="IPR008271">
    <property type="entry name" value="Ser/Thr_kinase_AS"/>
</dbReference>
<dbReference type="FunFam" id="1.10.510.10:FF:000727">
    <property type="entry name" value="Serine/threonine-protein kinase PLK"/>
    <property type="match status" value="1"/>
</dbReference>
<dbReference type="CDD" id="cd13117">
    <property type="entry name" value="POLO_box_2"/>
    <property type="match status" value="1"/>
</dbReference>
<dbReference type="SMART" id="SM00220">
    <property type="entry name" value="S_TKc"/>
    <property type="match status" value="1"/>
</dbReference>
<accession>A0A8R1DJ75</accession>
<evidence type="ECO:0000259" key="22">
    <source>
        <dbReference type="PROSITE" id="PS50011"/>
    </source>
</evidence>
<evidence type="ECO:0000259" key="23">
    <source>
        <dbReference type="PROSITE" id="PS50078"/>
    </source>
</evidence>
<keyword evidence="7 20" id="KW-0808">Transferase</keyword>
<dbReference type="SUPFAM" id="SSF82615">
    <property type="entry name" value="Polo-box domain"/>
    <property type="match status" value="2"/>
</dbReference>
<dbReference type="SUPFAM" id="SSF56112">
    <property type="entry name" value="Protein kinase-like (PK-like)"/>
    <property type="match status" value="1"/>
</dbReference>
<comment type="subcellular location">
    <subcellularLocation>
        <location evidence="3">Chromosome</location>
        <location evidence="3">Centromere</location>
        <location evidence="3">Kinetochore</location>
    </subcellularLocation>
    <subcellularLocation>
        <location evidence="2">Cytoplasm</location>
        <location evidence="2">Cytoskeleton</location>
        <location evidence="2">Microtubule organizing center</location>
        <location evidence="2">Centrosome</location>
    </subcellularLocation>
    <subcellularLocation>
        <location evidence="1">Nucleus</location>
    </subcellularLocation>
</comment>
<dbReference type="EnsemblMetazoa" id="CJA04298.1">
    <property type="protein sequence ID" value="CJA04298.1"/>
    <property type="gene ID" value="WBGene00123502"/>
</dbReference>
<proteinExistence type="inferred from homology"/>
<feature type="domain" description="POLO box" evidence="23">
    <location>
        <begin position="507"/>
        <end position="589"/>
    </location>
</feature>
<dbReference type="Gene3D" id="3.30.200.20">
    <property type="entry name" value="Phosphorylase Kinase, domain 1"/>
    <property type="match status" value="1"/>
</dbReference>
<keyword evidence="13" id="KW-0206">Cytoskeleton</keyword>
<evidence type="ECO:0000256" key="5">
    <source>
        <dbReference type="ARBA" id="ARBA00022490"/>
    </source>
</evidence>
<reference evidence="24" key="2">
    <citation type="submission" date="2022-06" db="UniProtKB">
        <authorList>
            <consortium name="EnsemblMetazoa"/>
        </authorList>
    </citation>
    <scope>IDENTIFICATION</scope>
    <source>
        <strain evidence="24">DF5081</strain>
    </source>
</reference>
<dbReference type="InterPro" id="IPR017441">
    <property type="entry name" value="Protein_kinase_ATP_BS"/>
</dbReference>
<dbReference type="PROSITE" id="PS00108">
    <property type="entry name" value="PROTEIN_KINASE_ST"/>
    <property type="match status" value="1"/>
</dbReference>
<keyword evidence="25" id="KW-1185">Reference proteome</keyword>
<dbReference type="CDD" id="cd14099">
    <property type="entry name" value="STKc_PLK"/>
    <property type="match status" value="1"/>
</dbReference>
<keyword evidence="9 19" id="KW-0547">Nucleotide-binding</keyword>
<dbReference type="AlphaFoldDB" id="A0A8R1DJ75"/>
<evidence type="ECO:0000256" key="21">
    <source>
        <dbReference type="SAM" id="MobiDB-lite"/>
    </source>
</evidence>
<feature type="domain" description="Protein kinase" evidence="22">
    <location>
        <begin position="32"/>
        <end position="283"/>
    </location>
</feature>
<evidence type="ECO:0000256" key="15">
    <source>
        <dbReference type="ARBA" id="ARBA00023254"/>
    </source>
</evidence>
<keyword evidence="16" id="KW-0137">Centromere</keyword>
<keyword evidence="15" id="KW-0469">Meiosis</keyword>
<comment type="catalytic activity">
    <reaction evidence="17 20">
        <text>L-threonyl-[protein] + ATP = O-phospho-L-threonyl-[protein] + ADP + H(+)</text>
        <dbReference type="Rhea" id="RHEA:46608"/>
        <dbReference type="Rhea" id="RHEA-COMP:11060"/>
        <dbReference type="Rhea" id="RHEA-COMP:11605"/>
        <dbReference type="ChEBI" id="CHEBI:15378"/>
        <dbReference type="ChEBI" id="CHEBI:30013"/>
        <dbReference type="ChEBI" id="CHEBI:30616"/>
        <dbReference type="ChEBI" id="CHEBI:61977"/>
        <dbReference type="ChEBI" id="CHEBI:456216"/>
        <dbReference type="EC" id="2.7.11.21"/>
    </reaction>
</comment>
<keyword evidence="5" id="KW-0963">Cytoplasm</keyword>
<evidence type="ECO:0000256" key="7">
    <source>
        <dbReference type="ARBA" id="ARBA00022679"/>
    </source>
</evidence>
<evidence type="ECO:0000256" key="17">
    <source>
        <dbReference type="ARBA" id="ARBA00047802"/>
    </source>
</evidence>
<evidence type="ECO:0000256" key="10">
    <source>
        <dbReference type="ARBA" id="ARBA00022777"/>
    </source>
</evidence>
<evidence type="ECO:0000256" key="14">
    <source>
        <dbReference type="ARBA" id="ARBA00023242"/>
    </source>
</evidence>
<keyword evidence="6 20" id="KW-0723">Serine/threonine-protein kinase</keyword>